<dbReference type="EMBL" id="JABFRW010000009">
    <property type="protein sequence ID" value="NOT32711.1"/>
    <property type="molecule type" value="Genomic_DNA"/>
</dbReference>
<feature type="modified residue" description="N6-(pyridoxal phosphate)lysine" evidence="2 3">
    <location>
        <position position="40"/>
    </location>
</feature>
<comment type="cofactor">
    <cofactor evidence="3">
        <name>pyridoxal 5'-phosphate</name>
        <dbReference type="ChEBI" id="CHEBI:597326"/>
    </cofactor>
</comment>
<comment type="similarity">
    <text evidence="2 4">Belongs to the pyridoxal phosphate-binding protein YggS/PROSC family.</text>
</comment>
<keyword evidence="1 2" id="KW-0663">Pyridoxal phosphate</keyword>
<name>A0A849SE00_UNCEI</name>
<accession>A0A849SE00</accession>
<comment type="function">
    <text evidence="2">Pyridoxal 5'-phosphate (PLP)-binding protein, which is involved in PLP homeostasis.</text>
</comment>
<dbReference type="InterPro" id="IPR011078">
    <property type="entry name" value="PyrdxlP_homeostasis"/>
</dbReference>
<proteinExistence type="inferred from homology"/>
<dbReference type="InterPro" id="IPR029066">
    <property type="entry name" value="PLP-binding_barrel"/>
</dbReference>
<evidence type="ECO:0000313" key="7">
    <source>
        <dbReference type="Proteomes" id="UP000580839"/>
    </source>
</evidence>
<organism evidence="6 7">
    <name type="scientific">Eiseniibacteriota bacterium</name>
    <dbReference type="NCBI Taxonomy" id="2212470"/>
    <lineage>
        <taxon>Bacteria</taxon>
        <taxon>Candidatus Eiseniibacteriota</taxon>
    </lineage>
</organism>
<dbReference type="NCBIfam" id="TIGR00044">
    <property type="entry name" value="YggS family pyridoxal phosphate-dependent enzyme"/>
    <property type="match status" value="1"/>
</dbReference>
<evidence type="ECO:0000259" key="5">
    <source>
        <dbReference type="Pfam" id="PF01168"/>
    </source>
</evidence>
<dbReference type="Pfam" id="PF01168">
    <property type="entry name" value="Ala_racemase_N"/>
    <property type="match status" value="1"/>
</dbReference>
<comment type="caution">
    <text evidence="6">The sequence shown here is derived from an EMBL/GenBank/DDBJ whole genome shotgun (WGS) entry which is preliminary data.</text>
</comment>
<dbReference type="Gene3D" id="3.20.20.10">
    <property type="entry name" value="Alanine racemase"/>
    <property type="match status" value="1"/>
</dbReference>
<dbReference type="Proteomes" id="UP000580839">
    <property type="component" value="Unassembled WGS sequence"/>
</dbReference>
<dbReference type="CDD" id="cd00635">
    <property type="entry name" value="PLPDE_III_YBL036c_like"/>
    <property type="match status" value="1"/>
</dbReference>
<protein>
    <recommendedName>
        <fullName evidence="2">Pyridoxal phosphate homeostasis protein</fullName>
        <shortName evidence="2">PLP homeostasis protein</shortName>
    </recommendedName>
</protein>
<evidence type="ECO:0000313" key="6">
    <source>
        <dbReference type="EMBL" id="NOT32711.1"/>
    </source>
</evidence>
<dbReference type="SUPFAM" id="SSF51419">
    <property type="entry name" value="PLP-binding barrel"/>
    <property type="match status" value="1"/>
</dbReference>
<evidence type="ECO:0000256" key="2">
    <source>
        <dbReference type="HAMAP-Rule" id="MF_02087"/>
    </source>
</evidence>
<dbReference type="InterPro" id="IPR001608">
    <property type="entry name" value="Ala_racemase_N"/>
</dbReference>
<evidence type="ECO:0000256" key="3">
    <source>
        <dbReference type="PIRSR" id="PIRSR004848-1"/>
    </source>
</evidence>
<feature type="domain" description="Alanine racemase N-terminal" evidence="5">
    <location>
        <begin position="42"/>
        <end position="231"/>
    </location>
</feature>
<sequence length="240" mass="25452">MNGSGSEIRERLAEIRARIAASAARSGRPASAVTLIGASKQVAPEQLSEALAAGLGDLGENRVQEALAKFELLGRVGIQWHLIGPLQRNKIGRALAVFDRLHGVDDLELARAIATRAEAAGRRIAVLIEVNVSGEAGKHGVAPAELESVLEQAAGWPALALDGLMTLARPVERAEDARRDFVRLRELRDRSEERLGIALPQLSMGMSGDFEVAIEEGATMVRIGTALFGGRRIDGAANSG</sequence>
<dbReference type="PIRSF" id="PIRSF004848">
    <property type="entry name" value="YBL036c_PLPDEIII"/>
    <property type="match status" value="1"/>
</dbReference>
<evidence type="ECO:0000256" key="1">
    <source>
        <dbReference type="ARBA" id="ARBA00022898"/>
    </source>
</evidence>
<evidence type="ECO:0000256" key="4">
    <source>
        <dbReference type="RuleBase" id="RU004514"/>
    </source>
</evidence>
<dbReference type="PANTHER" id="PTHR10146">
    <property type="entry name" value="PROLINE SYNTHETASE CO-TRANSCRIBED BACTERIAL HOMOLOG PROTEIN"/>
    <property type="match status" value="1"/>
</dbReference>
<dbReference type="HAMAP" id="MF_02087">
    <property type="entry name" value="PLP_homeostasis"/>
    <property type="match status" value="1"/>
</dbReference>
<gene>
    <name evidence="6" type="ORF">HOP12_00930</name>
</gene>
<dbReference type="GO" id="GO:0030170">
    <property type="term" value="F:pyridoxal phosphate binding"/>
    <property type="evidence" value="ECO:0007669"/>
    <property type="project" value="UniProtKB-UniRule"/>
</dbReference>
<reference evidence="6 7" key="1">
    <citation type="submission" date="2020-04" db="EMBL/GenBank/DDBJ databases">
        <title>Metagenomic profiling of ammonia- and methane-oxidizing microorganisms in a Dutch drinking water treatment plant.</title>
        <authorList>
            <person name="Poghosyan L."/>
            <person name="Leucker S."/>
        </authorList>
    </citation>
    <scope>NUCLEOTIDE SEQUENCE [LARGE SCALE GENOMIC DNA]</scope>
    <source>
        <strain evidence="6">S-RSF-IL-03</strain>
    </source>
</reference>
<dbReference type="FunFam" id="3.20.20.10:FF:000018">
    <property type="entry name" value="Pyridoxal phosphate homeostasis protein"/>
    <property type="match status" value="1"/>
</dbReference>
<dbReference type="AlphaFoldDB" id="A0A849SE00"/>
<dbReference type="PANTHER" id="PTHR10146:SF14">
    <property type="entry name" value="PYRIDOXAL PHOSPHATE HOMEOSTASIS PROTEIN"/>
    <property type="match status" value="1"/>
</dbReference>